<dbReference type="EMBL" id="OX459953">
    <property type="protein sequence ID" value="CAI9158384.1"/>
    <property type="molecule type" value="Genomic_DNA"/>
</dbReference>
<proteinExistence type="predicted"/>
<feature type="compositionally biased region" description="Pro residues" evidence="1">
    <location>
        <begin position="7"/>
        <end position="18"/>
    </location>
</feature>
<feature type="region of interest" description="Disordered" evidence="1">
    <location>
        <begin position="1"/>
        <end position="48"/>
    </location>
</feature>
<feature type="region of interest" description="Disordered" evidence="1">
    <location>
        <begin position="90"/>
        <end position="113"/>
    </location>
</feature>
<evidence type="ECO:0000313" key="2">
    <source>
        <dbReference type="EMBL" id="CAI9158384.1"/>
    </source>
</evidence>
<keyword evidence="3" id="KW-1185">Reference proteome</keyword>
<feature type="compositionally biased region" description="Acidic residues" evidence="1">
    <location>
        <begin position="104"/>
        <end position="113"/>
    </location>
</feature>
<accession>A0ABN8YF77</accession>
<gene>
    <name evidence="2" type="ORF">MRATA1EN1_LOCUS7346</name>
</gene>
<feature type="compositionally biased region" description="Polar residues" evidence="1">
    <location>
        <begin position="90"/>
        <end position="101"/>
    </location>
</feature>
<dbReference type="Proteomes" id="UP001176941">
    <property type="component" value="Chromosome 17"/>
</dbReference>
<organism evidence="2 3">
    <name type="scientific">Rangifer tarandus platyrhynchus</name>
    <name type="common">Svalbard reindeer</name>
    <dbReference type="NCBI Taxonomy" id="3082113"/>
    <lineage>
        <taxon>Eukaryota</taxon>
        <taxon>Metazoa</taxon>
        <taxon>Chordata</taxon>
        <taxon>Craniata</taxon>
        <taxon>Vertebrata</taxon>
        <taxon>Euteleostomi</taxon>
        <taxon>Mammalia</taxon>
        <taxon>Eutheria</taxon>
        <taxon>Laurasiatheria</taxon>
        <taxon>Artiodactyla</taxon>
        <taxon>Ruminantia</taxon>
        <taxon>Pecora</taxon>
        <taxon>Cervidae</taxon>
        <taxon>Odocoileinae</taxon>
        <taxon>Rangifer</taxon>
    </lineage>
</organism>
<sequence>MASPLDPGLPPSLDPPTAPAHTVHWEGVSPSPGPQHCTGPTQHPNLNRVGIFTTQGLNPALPHCRRILHQLSHQGSPRILEWVAYPFSNGSSTSRNRTGVSCTADEETEVLRD</sequence>
<name>A0ABN8YF77_RANTA</name>
<evidence type="ECO:0000313" key="3">
    <source>
        <dbReference type="Proteomes" id="UP001176941"/>
    </source>
</evidence>
<protein>
    <submittedName>
        <fullName evidence="2">Uncharacterized protein</fullName>
    </submittedName>
</protein>
<reference evidence="2" key="1">
    <citation type="submission" date="2023-04" db="EMBL/GenBank/DDBJ databases">
        <authorList>
            <consortium name="ELIXIR-Norway"/>
        </authorList>
    </citation>
    <scope>NUCLEOTIDE SEQUENCE [LARGE SCALE GENOMIC DNA]</scope>
</reference>
<evidence type="ECO:0000256" key="1">
    <source>
        <dbReference type="SAM" id="MobiDB-lite"/>
    </source>
</evidence>